<dbReference type="Gene3D" id="3.10.20.30">
    <property type="match status" value="1"/>
</dbReference>
<accession>A0ABT6CN95</accession>
<gene>
    <name evidence="8" type="ORF">POM99_19505</name>
</gene>
<protein>
    <submittedName>
        <fullName evidence="8">2Fe-2S iron-sulfur cluster-binding protein</fullName>
    </submittedName>
</protein>
<evidence type="ECO:0000313" key="8">
    <source>
        <dbReference type="EMBL" id="MDF8335399.1"/>
    </source>
</evidence>
<keyword evidence="5" id="KW-0411">Iron-sulfur</keyword>
<reference evidence="8 9" key="1">
    <citation type="submission" date="2023-03" db="EMBL/GenBank/DDBJ databases">
        <title>Novosphingobium cyanobacteriorum sp. nov., isolated from a eutrophic reservoir during the Microcystis bloom period.</title>
        <authorList>
            <person name="Kang M."/>
            <person name="Le V."/>
            <person name="Ko S.-R."/>
            <person name="Lee S.-A."/>
            <person name="Ahn C.-Y."/>
        </authorList>
    </citation>
    <scope>NUCLEOTIDE SEQUENCE [LARGE SCALE GENOMIC DNA]</scope>
    <source>
        <strain evidence="8 9">HBC54</strain>
    </source>
</reference>
<dbReference type="EMBL" id="JAROCY010000026">
    <property type="protein sequence ID" value="MDF8335399.1"/>
    <property type="molecule type" value="Genomic_DNA"/>
</dbReference>
<organism evidence="8 9">
    <name type="scientific">Novosphingobium cyanobacteriorum</name>
    <dbReference type="NCBI Taxonomy" id="3024215"/>
    <lineage>
        <taxon>Bacteria</taxon>
        <taxon>Pseudomonadati</taxon>
        <taxon>Pseudomonadota</taxon>
        <taxon>Alphaproteobacteria</taxon>
        <taxon>Sphingomonadales</taxon>
        <taxon>Sphingomonadaceae</taxon>
        <taxon>Novosphingobium</taxon>
    </lineage>
</organism>
<sequence length="105" mass="10929">MPTVTFIDPDGAAAQVDVRRGETVMRAARAAGIEGIIGECGGFMNCLTCHCYVTAGEGGQVPAPSAAEADLLDCLAERRANSRLTCQIVGEDGLEGAVFTLPSWQ</sequence>
<keyword evidence="3" id="KW-0479">Metal-binding</keyword>
<keyword evidence="4" id="KW-0408">Iron</keyword>
<dbReference type="Pfam" id="PF00111">
    <property type="entry name" value="Fer2"/>
    <property type="match status" value="1"/>
</dbReference>
<comment type="cofactor">
    <cofactor evidence="6">
        <name>[2Fe-2S] cluster</name>
        <dbReference type="ChEBI" id="CHEBI:190135"/>
    </cofactor>
</comment>
<evidence type="ECO:0000313" key="9">
    <source>
        <dbReference type="Proteomes" id="UP001222770"/>
    </source>
</evidence>
<comment type="similarity">
    <text evidence="1">Belongs to the adrenodoxin/putidaredoxin family.</text>
</comment>
<dbReference type="InterPro" id="IPR001041">
    <property type="entry name" value="2Fe-2S_ferredoxin-type"/>
</dbReference>
<proteinExistence type="inferred from homology"/>
<evidence type="ECO:0000256" key="2">
    <source>
        <dbReference type="ARBA" id="ARBA00022714"/>
    </source>
</evidence>
<evidence type="ECO:0000256" key="4">
    <source>
        <dbReference type="ARBA" id="ARBA00023004"/>
    </source>
</evidence>
<dbReference type="SUPFAM" id="SSF54292">
    <property type="entry name" value="2Fe-2S ferredoxin-like"/>
    <property type="match status" value="1"/>
</dbReference>
<dbReference type="InterPro" id="IPR012675">
    <property type="entry name" value="Beta-grasp_dom_sf"/>
</dbReference>
<dbReference type="CDD" id="cd00207">
    <property type="entry name" value="fer2"/>
    <property type="match status" value="1"/>
</dbReference>
<dbReference type="InterPro" id="IPR036010">
    <property type="entry name" value="2Fe-2S_ferredoxin-like_sf"/>
</dbReference>
<dbReference type="Proteomes" id="UP001222770">
    <property type="component" value="Unassembled WGS sequence"/>
</dbReference>
<dbReference type="RefSeq" id="WP_277280362.1">
    <property type="nucleotide sequence ID" value="NZ_JAROCY010000026.1"/>
</dbReference>
<dbReference type="PROSITE" id="PS51085">
    <property type="entry name" value="2FE2S_FER_2"/>
    <property type="match status" value="1"/>
</dbReference>
<keyword evidence="9" id="KW-1185">Reference proteome</keyword>
<comment type="caution">
    <text evidence="8">The sequence shown here is derived from an EMBL/GenBank/DDBJ whole genome shotgun (WGS) entry which is preliminary data.</text>
</comment>
<name>A0ABT6CN95_9SPHN</name>
<evidence type="ECO:0000259" key="7">
    <source>
        <dbReference type="PROSITE" id="PS51085"/>
    </source>
</evidence>
<dbReference type="PANTHER" id="PTHR23426">
    <property type="entry name" value="FERREDOXIN/ADRENODOXIN"/>
    <property type="match status" value="1"/>
</dbReference>
<dbReference type="InterPro" id="IPR001055">
    <property type="entry name" value="Adrenodoxin-like"/>
</dbReference>
<evidence type="ECO:0000256" key="6">
    <source>
        <dbReference type="ARBA" id="ARBA00034078"/>
    </source>
</evidence>
<keyword evidence="2" id="KW-0001">2Fe-2S</keyword>
<evidence type="ECO:0000256" key="5">
    <source>
        <dbReference type="ARBA" id="ARBA00023014"/>
    </source>
</evidence>
<evidence type="ECO:0000256" key="3">
    <source>
        <dbReference type="ARBA" id="ARBA00022723"/>
    </source>
</evidence>
<evidence type="ECO:0000256" key="1">
    <source>
        <dbReference type="ARBA" id="ARBA00010914"/>
    </source>
</evidence>
<dbReference type="PANTHER" id="PTHR23426:SF65">
    <property type="entry name" value="FERREDOXIN-2, MITOCHONDRIAL"/>
    <property type="match status" value="1"/>
</dbReference>
<feature type="domain" description="2Fe-2S ferredoxin-type" evidence="7">
    <location>
        <begin position="2"/>
        <end position="105"/>
    </location>
</feature>